<organism evidence="6 7">
    <name type="scientific">Polyporus arcularius HHB13444</name>
    <dbReference type="NCBI Taxonomy" id="1314778"/>
    <lineage>
        <taxon>Eukaryota</taxon>
        <taxon>Fungi</taxon>
        <taxon>Dikarya</taxon>
        <taxon>Basidiomycota</taxon>
        <taxon>Agaricomycotina</taxon>
        <taxon>Agaricomycetes</taxon>
        <taxon>Polyporales</taxon>
        <taxon>Polyporaceae</taxon>
        <taxon>Polyporus</taxon>
    </lineage>
</organism>
<dbReference type="InterPro" id="IPR032514">
    <property type="entry name" value="GtaA_central"/>
</dbReference>
<name>A0A5C3NSV7_9APHY</name>
<keyword evidence="2" id="KW-0472">Membrane</keyword>
<feature type="compositionally biased region" description="Polar residues" evidence="1">
    <location>
        <begin position="824"/>
        <end position="834"/>
    </location>
</feature>
<keyword evidence="3" id="KW-0732">Signal</keyword>
<gene>
    <name evidence="6" type="ORF">K466DRAFT_636552</name>
</gene>
<dbReference type="InterPro" id="IPR033433">
    <property type="entry name" value="GtaA_N"/>
</dbReference>
<dbReference type="GO" id="GO:0003824">
    <property type="term" value="F:catalytic activity"/>
    <property type="evidence" value="ECO:0007669"/>
    <property type="project" value="UniProtKB-ARBA"/>
</dbReference>
<keyword evidence="2" id="KW-1133">Transmembrane helix</keyword>
<feature type="chain" id="PRO_5022782536" description="DUF1793-domain-containing protein" evidence="3">
    <location>
        <begin position="18"/>
        <end position="897"/>
    </location>
</feature>
<feature type="region of interest" description="Disordered" evidence="1">
    <location>
        <begin position="773"/>
        <end position="838"/>
    </location>
</feature>
<feature type="region of interest" description="Disordered" evidence="1">
    <location>
        <begin position="843"/>
        <end position="862"/>
    </location>
</feature>
<dbReference type="InterPro" id="IPR012341">
    <property type="entry name" value="6hp_glycosidase-like_sf"/>
</dbReference>
<dbReference type="InParanoid" id="A0A5C3NSV7"/>
<sequence>MLCYLLWLTVLVLLADCQRSFFPSSIPLAVRSPYLNVWYNSAAGTQPLPNSCPLFWRGSVIGWTGRIRVDGVTYSWMGNDTIWHSTADVLDIQITPTRTIFFMQAGPMNVTVTYLSPIEPSDWVNQSTPFSYVSVEARSLDGAAHAIQMYSDITSELVSGYRPTNGQAGNPVSWSNTLTAQSLYHETQPELIQRYTESTQQAQDGRAYYAMALRPGLTWEIDTDVNCRLQFMNSGNLTNMQQGTSGPMGQPWYVFAIAVDLGSIQSTSSPVTWAIGYVRDPVVQHKTSSGVTEDRRPYWTIRYPDISALIDAFVNDYSTAYARAVELDERVMGDAAKISSQYIDLVSLVARQVMGAPDITVLGGSGNGLEAMDVKAFSKDLAYTQQINTVQRMFTAFPAYLYFNASLGGALLAPLLESQDNLSGQAYAPQNLGVPSGDHQQGIEQSGNMLIMMYAHARVSGDGSLLNRHYDTAKRWADYLVKSTLTPVNQVSAEGLQNPNMTNLAIKGIIGVKSMAEISRAMQRDSDTLQYDNQAKALAERWLSLAQSSDGQRLLGQYGNESSSAMLYNIYADLLLGTELIGQDVLAKQTQYYNALLETQASPYGLYIDKALGNEASVAWTFFTAASVTDNGVRDQLIQHAWDRASSNKSTALLDWPLANQFPNYYDVMTGDKSNEGGGAGIPNTTIIVVQDAPSRTPGSSGGGSGSSGNFNVGGVVGGALGGILLLVILTGSGVFFWCRRRQRRSGNYRYKDNALEPPQPYHYRVAYRRDDASNPFADADGTSTTKAEIGSTQPDVATDSLPVDAPYVGRSKARKNAREMEQQSRPSPASSGSADLVTLPTREVASSETGSSSGTLGADSLLTTDVLGLRVEMENLRRVVQGIREERQDPPPRYGE</sequence>
<feature type="compositionally biased region" description="Polar residues" evidence="1">
    <location>
        <begin position="782"/>
        <end position="796"/>
    </location>
</feature>
<evidence type="ECO:0000256" key="3">
    <source>
        <dbReference type="SAM" id="SignalP"/>
    </source>
</evidence>
<dbReference type="InterPro" id="IPR052743">
    <property type="entry name" value="Glutaminase_GtaA"/>
</dbReference>
<evidence type="ECO:0008006" key="8">
    <source>
        <dbReference type="Google" id="ProtNLM"/>
    </source>
</evidence>
<evidence type="ECO:0000256" key="1">
    <source>
        <dbReference type="SAM" id="MobiDB-lite"/>
    </source>
</evidence>
<evidence type="ECO:0000313" key="7">
    <source>
        <dbReference type="Proteomes" id="UP000308197"/>
    </source>
</evidence>
<feature type="signal peptide" evidence="3">
    <location>
        <begin position="1"/>
        <end position="17"/>
    </location>
</feature>
<dbReference type="SUPFAM" id="SSF48208">
    <property type="entry name" value="Six-hairpin glycosidases"/>
    <property type="match status" value="1"/>
</dbReference>
<dbReference type="EMBL" id="ML211742">
    <property type="protein sequence ID" value="TFK80596.1"/>
    <property type="molecule type" value="Genomic_DNA"/>
</dbReference>
<feature type="domain" description="Glutaminase A N-terminal" evidence="5">
    <location>
        <begin position="97"/>
        <end position="334"/>
    </location>
</feature>
<protein>
    <recommendedName>
        <fullName evidence="8">DUF1793-domain-containing protein</fullName>
    </recommendedName>
</protein>
<dbReference type="Pfam" id="PF16335">
    <property type="entry name" value="GtaA_6_Hairpin"/>
    <property type="match status" value="1"/>
</dbReference>
<feature type="domain" description="Glutaminase A central" evidence="4">
    <location>
        <begin position="339"/>
        <end position="653"/>
    </location>
</feature>
<evidence type="ECO:0000313" key="6">
    <source>
        <dbReference type="EMBL" id="TFK80596.1"/>
    </source>
</evidence>
<reference evidence="6 7" key="1">
    <citation type="journal article" date="2019" name="Nat. Ecol. Evol.">
        <title>Megaphylogeny resolves global patterns of mushroom evolution.</title>
        <authorList>
            <person name="Varga T."/>
            <person name="Krizsan K."/>
            <person name="Foldi C."/>
            <person name="Dima B."/>
            <person name="Sanchez-Garcia M."/>
            <person name="Sanchez-Ramirez S."/>
            <person name="Szollosi G.J."/>
            <person name="Szarkandi J.G."/>
            <person name="Papp V."/>
            <person name="Albert L."/>
            <person name="Andreopoulos W."/>
            <person name="Angelini C."/>
            <person name="Antonin V."/>
            <person name="Barry K.W."/>
            <person name="Bougher N.L."/>
            <person name="Buchanan P."/>
            <person name="Buyck B."/>
            <person name="Bense V."/>
            <person name="Catcheside P."/>
            <person name="Chovatia M."/>
            <person name="Cooper J."/>
            <person name="Damon W."/>
            <person name="Desjardin D."/>
            <person name="Finy P."/>
            <person name="Geml J."/>
            <person name="Haridas S."/>
            <person name="Hughes K."/>
            <person name="Justo A."/>
            <person name="Karasinski D."/>
            <person name="Kautmanova I."/>
            <person name="Kiss B."/>
            <person name="Kocsube S."/>
            <person name="Kotiranta H."/>
            <person name="LaButti K.M."/>
            <person name="Lechner B.E."/>
            <person name="Liimatainen K."/>
            <person name="Lipzen A."/>
            <person name="Lukacs Z."/>
            <person name="Mihaltcheva S."/>
            <person name="Morgado L.N."/>
            <person name="Niskanen T."/>
            <person name="Noordeloos M.E."/>
            <person name="Ohm R.A."/>
            <person name="Ortiz-Santana B."/>
            <person name="Ovrebo C."/>
            <person name="Racz N."/>
            <person name="Riley R."/>
            <person name="Savchenko A."/>
            <person name="Shiryaev A."/>
            <person name="Soop K."/>
            <person name="Spirin V."/>
            <person name="Szebenyi C."/>
            <person name="Tomsovsky M."/>
            <person name="Tulloss R.E."/>
            <person name="Uehling J."/>
            <person name="Grigoriev I.V."/>
            <person name="Vagvolgyi C."/>
            <person name="Papp T."/>
            <person name="Martin F.M."/>
            <person name="Miettinen O."/>
            <person name="Hibbett D.S."/>
            <person name="Nagy L.G."/>
        </authorList>
    </citation>
    <scope>NUCLEOTIDE SEQUENCE [LARGE SCALE GENOMIC DNA]</scope>
    <source>
        <strain evidence="6 7">HHB13444</strain>
    </source>
</reference>
<dbReference type="Gene3D" id="1.50.10.10">
    <property type="match status" value="1"/>
</dbReference>
<keyword evidence="7" id="KW-1185">Reference proteome</keyword>
<evidence type="ECO:0000256" key="2">
    <source>
        <dbReference type="SAM" id="Phobius"/>
    </source>
</evidence>
<dbReference type="AlphaFoldDB" id="A0A5C3NSV7"/>
<feature type="transmembrane region" description="Helical" evidence="2">
    <location>
        <begin position="716"/>
        <end position="739"/>
    </location>
</feature>
<accession>A0A5C3NSV7</accession>
<keyword evidence="2" id="KW-0812">Transmembrane</keyword>
<evidence type="ECO:0000259" key="5">
    <source>
        <dbReference type="Pfam" id="PF17168"/>
    </source>
</evidence>
<dbReference type="Pfam" id="PF17168">
    <property type="entry name" value="DUF5127"/>
    <property type="match status" value="1"/>
</dbReference>
<feature type="compositionally biased region" description="Low complexity" evidence="1">
    <location>
        <begin position="847"/>
        <end position="856"/>
    </location>
</feature>
<dbReference type="InterPro" id="IPR008928">
    <property type="entry name" value="6-hairpin_glycosidase_sf"/>
</dbReference>
<dbReference type="PANTHER" id="PTHR31987:SF14">
    <property type="entry name" value="PUTATIVE (AFU_ORTHOLOGUE AFUA_6G09910)-RELATED"/>
    <property type="match status" value="1"/>
</dbReference>
<dbReference type="PANTHER" id="PTHR31987">
    <property type="entry name" value="GLUTAMINASE A-RELATED"/>
    <property type="match status" value="1"/>
</dbReference>
<feature type="region of interest" description="Disordered" evidence="1">
    <location>
        <begin position="874"/>
        <end position="897"/>
    </location>
</feature>
<dbReference type="STRING" id="1314778.A0A5C3NSV7"/>
<proteinExistence type="predicted"/>
<dbReference type="GO" id="GO:0005975">
    <property type="term" value="P:carbohydrate metabolic process"/>
    <property type="evidence" value="ECO:0007669"/>
    <property type="project" value="InterPro"/>
</dbReference>
<dbReference type="Proteomes" id="UP000308197">
    <property type="component" value="Unassembled WGS sequence"/>
</dbReference>
<evidence type="ECO:0000259" key="4">
    <source>
        <dbReference type="Pfam" id="PF16335"/>
    </source>
</evidence>